<dbReference type="InParanoid" id="T1F038"/>
<accession>T1F038</accession>
<dbReference type="HOGENOM" id="CLU_712268_0_0_1"/>
<dbReference type="GO" id="GO:0005506">
    <property type="term" value="F:iron ion binding"/>
    <property type="evidence" value="ECO:0007669"/>
    <property type="project" value="InterPro"/>
</dbReference>
<dbReference type="GO" id="GO:0020037">
    <property type="term" value="F:heme binding"/>
    <property type="evidence" value="ECO:0007669"/>
    <property type="project" value="InterPro"/>
</dbReference>
<dbReference type="Proteomes" id="UP000015101">
    <property type="component" value="Unassembled WGS sequence"/>
</dbReference>
<dbReference type="EMBL" id="AMQM01002887">
    <property type="status" value="NOT_ANNOTATED_CDS"/>
    <property type="molecule type" value="Genomic_DNA"/>
</dbReference>
<evidence type="ECO:0000256" key="1">
    <source>
        <dbReference type="ARBA" id="ARBA00010617"/>
    </source>
</evidence>
<reference evidence="5" key="1">
    <citation type="submission" date="2012-12" db="EMBL/GenBank/DDBJ databases">
        <authorList>
            <person name="Hellsten U."/>
            <person name="Grimwood J."/>
            <person name="Chapman J.A."/>
            <person name="Shapiro H."/>
            <person name="Aerts A."/>
            <person name="Otillar R.P."/>
            <person name="Terry A.Y."/>
            <person name="Boore J.L."/>
            <person name="Simakov O."/>
            <person name="Marletaz F."/>
            <person name="Cho S.-J."/>
            <person name="Edsinger-Gonzales E."/>
            <person name="Havlak P."/>
            <person name="Kuo D.-H."/>
            <person name="Larsson T."/>
            <person name="Lv J."/>
            <person name="Arendt D."/>
            <person name="Savage R."/>
            <person name="Osoegawa K."/>
            <person name="de Jong P."/>
            <person name="Lindberg D.R."/>
            <person name="Seaver E.C."/>
            <person name="Weisblat D.A."/>
            <person name="Putnam N.H."/>
            <person name="Grigoriev I.V."/>
            <person name="Rokhsar D.S."/>
        </authorList>
    </citation>
    <scope>NUCLEOTIDE SEQUENCE</scope>
</reference>
<dbReference type="OrthoDB" id="1470350at2759"/>
<sequence length="388" mass="44159">MLDYLIFAATVVVFLILAVIYLYPGSKKSIDIPGPEPVDPLEGNYPDIKACGSLHEFLVDLHETYGPICSFWAGPQLCVSVASPELFSEQANSFNRPVELFKAQTLLWGENSPFVLNGAEGRKKHAFLTGIFNEKYASCSLKLEHEILKKQTASWLKWPNEQFFPLYEKISGFVVKFLLSSHFGYDAENSKDVNVIKGNLDNVWQEVGHYMDDTSDADGLRDIRFEQYKKKLKSFISDALILRKTLPTVSDPAKLPIDHVLQLSEEEAVSILLLLFTNAYMKYCSLFTWMGYFLALEPHVQDQVRKELGSIPIEEINLANCNEFKYFKKVFQETLRCANIVSHTARIQNTDIVIQNSKIPANLMTTLAKKIFYGMQIRTPIDLINFLT</sequence>
<dbReference type="PANTHER" id="PTHR24280">
    <property type="entry name" value="CYTOCHROME P450 20A1"/>
    <property type="match status" value="1"/>
</dbReference>
<dbReference type="Pfam" id="PF00067">
    <property type="entry name" value="p450"/>
    <property type="match status" value="1"/>
</dbReference>
<keyword evidence="2" id="KW-0812">Transmembrane</keyword>
<keyword evidence="5" id="KW-1185">Reference proteome</keyword>
<dbReference type="SUPFAM" id="SSF48264">
    <property type="entry name" value="Cytochrome P450"/>
    <property type="match status" value="1"/>
</dbReference>
<dbReference type="AlphaFoldDB" id="T1F038"/>
<feature type="transmembrane region" description="Helical" evidence="2">
    <location>
        <begin position="6"/>
        <end position="23"/>
    </location>
</feature>
<gene>
    <name evidence="4" type="primary">20202188</name>
    <name evidence="3" type="ORF">HELRODRAFT_168041</name>
</gene>
<dbReference type="CTD" id="20202188"/>
<dbReference type="eggNOG" id="KOG0157">
    <property type="taxonomic scope" value="Eukaryota"/>
</dbReference>
<evidence type="ECO:0000313" key="5">
    <source>
        <dbReference type="Proteomes" id="UP000015101"/>
    </source>
</evidence>
<dbReference type="EMBL" id="KB095905">
    <property type="protein sequence ID" value="ESO10173.1"/>
    <property type="molecule type" value="Genomic_DNA"/>
</dbReference>
<dbReference type="GO" id="GO:0016705">
    <property type="term" value="F:oxidoreductase activity, acting on paired donors, with incorporation or reduction of molecular oxygen"/>
    <property type="evidence" value="ECO:0007669"/>
    <property type="project" value="InterPro"/>
</dbReference>
<name>T1F038_HELRO</name>
<keyword evidence="2" id="KW-1133">Transmembrane helix</keyword>
<dbReference type="PANTHER" id="PTHR24280:SF4">
    <property type="entry name" value="CYTOCHROME P450 20A1"/>
    <property type="match status" value="1"/>
</dbReference>
<comment type="similarity">
    <text evidence="1">Belongs to the cytochrome P450 family.</text>
</comment>
<dbReference type="InterPro" id="IPR052666">
    <property type="entry name" value="CYP450_20A1-like"/>
</dbReference>
<dbReference type="RefSeq" id="XP_009011987.1">
    <property type="nucleotide sequence ID" value="XM_009013739.1"/>
</dbReference>
<dbReference type="GeneID" id="20202188"/>
<dbReference type="InterPro" id="IPR036396">
    <property type="entry name" value="Cyt_P450_sf"/>
</dbReference>
<dbReference type="OMA" id="NTANREM"/>
<evidence type="ECO:0008006" key="6">
    <source>
        <dbReference type="Google" id="ProtNLM"/>
    </source>
</evidence>
<protein>
    <recommendedName>
        <fullName evidence="6">Cytochrome P450</fullName>
    </recommendedName>
</protein>
<evidence type="ECO:0000313" key="3">
    <source>
        <dbReference type="EMBL" id="ESO10173.1"/>
    </source>
</evidence>
<dbReference type="InterPro" id="IPR001128">
    <property type="entry name" value="Cyt_P450"/>
</dbReference>
<dbReference type="Gene3D" id="1.10.630.10">
    <property type="entry name" value="Cytochrome P450"/>
    <property type="match status" value="1"/>
</dbReference>
<dbReference type="KEGG" id="hro:HELRODRAFT_168041"/>
<proteinExistence type="inferred from homology"/>
<reference evidence="3 5" key="2">
    <citation type="journal article" date="2013" name="Nature">
        <title>Insights into bilaterian evolution from three spiralian genomes.</title>
        <authorList>
            <person name="Simakov O."/>
            <person name="Marletaz F."/>
            <person name="Cho S.J."/>
            <person name="Edsinger-Gonzales E."/>
            <person name="Havlak P."/>
            <person name="Hellsten U."/>
            <person name="Kuo D.H."/>
            <person name="Larsson T."/>
            <person name="Lv J."/>
            <person name="Arendt D."/>
            <person name="Savage R."/>
            <person name="Osoegawa K."/>
            <person name="de Jong P."/>
            <person name="Grimwood J."/>
            <person name="Chapman J.A."/>
            <person name="Shapiro H."/>
            <person name="Aerts A."/>
            <person name="Otillar R.P."/>
            <person name="Terry A.Y."/>
            <person name="Boore J.L."/>
            <person name="Grigoriev I.V."/>
            <person name="Lindberg D.R."/>
            <person name="Seaver E.C."/>
            <person name="Weisblat D.A."/>
            <person name="Putnam N.H."/>
            <person name="Rokhsar D.S."/>
        </authorList>
    </citation>
    <scope>NUCLEOTIDE SEQUENCE</scope>
</reference>
<dbReference type="GO" id="GO:0004497">
    <property type="term" value="F:monooxygenase activity"/>
    <property type="evidence" value="ECO:0007669"/>
    <property type="project" value="InterPro"/>
</dbReference>
<keyword evidence="2" id="KW-0472">Membrane</keyword>
<evidence type="ECO:0000313" key="4">
    <source>
        <dbReference type="EnsemblMetazoa" id="HelroP168041"/>
    </source>
</evidence>
<reference evidence="4" key="3">
    <citation type="submission" date="2015-06" db="UniProtKB">
        <authorList>
            <consortium name="EnsemblMetazoa"/>
        </authorList>
    </citation>
    <scope>IDENTIFICATION</scope>
</reference>
<dbReference type="STRING" id="6412.T1F038"/>
<organism evidence="4 5">
    <name type="scientific">Helobdella robusta</name>
    <name type="common">Californian leech</name>
    <dbReference type="NCBI Taxonomy" id="6412"/>
    <lineage>
        <taxon>Eukaryota</taxon>
        <taxon>Metazoa</taxon>
        <taxon>Spiralia</taxon>
        <taxon>Lophotrochozoa</taxon>
        <taxon>Annelida</taxon>
        <taxon>Clitellata</taxon>
        <taxon>Hirudinea</taxon>
        <taxon>Rhynchobdellida</taxon>
        <taxon>Glossiphoniidae</taxon>
        <taxon>Helobdella</taxon>
    </lineage>
</organism>
<dbReference type="EnsemblMetazoa" id="HelroT168041">
    <property type="protein sequence ID" value="HelroP168041"/>
    <property type="gene ID" value="HelroG168041"/>
</dbReference>
<evidence type="ECO:0000256" key="2">
    <source>
        <dbReference type="SAM" id="Phobius"/>
    </source>
</evidence>